<reference evidence="7 8" key="1">
    <citation type="submission" date="2016-02" db="EMBL/GenBank/DDBJ databases">
        <authorList>
            <person name="Wen L."/>
            <person name="He K."/>
            <person name="Yang H."/>
        </authorList>
    </citation>
    <scope>NUCLEOTIDE SEQUENCE [LARGE SCALE GENOMIC DNA]</scope>
    <source>
        <strain evidence="7 8">CV41</strain>
    </source>
</reference>
<dbReference type="InterPro" id="IPR001362">
    <property type="entry name" value="Glyco_hydro_32"/>
</dbReference>
<dbReference type="SUPFAM" id="SSF49899">
    <property type="entry name" value="Concanavalin A-like lectins/glucanases"/>
    <property type="match status" value="1"/>
</dbReference>
<evidence type="ECO:0000256" key="3">
    <source>
        <dbReference type="ARBA" id="ARBA00023295"/>
    </source>
</evidence>
<dbReference type="PANTHER" id="PTHR42800:SF1">
    <property type="entry name" value="EXOINULINASE INUD (AFU_ORTHOLOGUE AFUA_5G00480)"/>
    <property type="match status" value="1"/>
</dbReference>
<name>A0A139SNF5_9BACT</name>
<evidence type="ECO:0000256" key="2">
    <source>
        <dbReference type="ARBA" id="ARBA00022801"/>
    </source>
</evidence>
<dbReference type="GO" id="GO:0005987">
    <property type="term" value="P:sucrose catabolic process"/>
    <property type="evidence" value="ECO:0007669"/>
    <property type="project" value="TreeGrafter"/>
</dbReference>
<dbReference type="InterPro" id="IPR013148">
    <property type="entry name" value="Glyco_hydro_32_N"/>
</dbReference>
<dbReference type="STRING" id="1548208.AXK12_04515"/>
<feature type="domain" description="Glycosyl hydrolase family 32 N-terminal" evidence="5">
    <location>
        <begin position="14"/>
        <end position="367"/>
    </location>
</feature>
<dbReference type="GO" id="GO:0005737">
    <property type="term" value="C:cytoplasm"/>
    <property type="evidence" value="ECO:0007669"/>
    <property type="project" value="TreeGrafter"/>
</dbReference>
<dbReference type="SUPFAM" id="SSF75005">
    <property type="entry name" value="Arabinanase/levansucrase/invertase"/>
    <property type="match status" value="1"/>
</dbReference>
<dbReference type="InterPro" id="IPR013189">
    <property type="entry name" value="Glyco_hydro_32_C"/>
</dbReference>
<dbReference type="GO" id="GO:0004575">
    <property type="term" value="F:sucrose alpha-glucosidase activity"/>
    <property type="evidence" value="ECO:0007669"/>
    <property type="project" value="TreeGrafter"/>
</dbReference>
<dbReference type="RefSeq" id="WP_068711646.1">
    <property type="nucleotide sequence ID" value="NZ_LSZP01000032.1"/>
</dbReference>
<evidence type="ECO:0000313" key="8">
    <source>
        <dbReference type="Proteomes" id="UP000071392"/>
    </source>
</evidence>
<comment type="similarity">
    <text evidence="1 4">Belongs to the glycosyl hydrolase 32 family.</text>
</comment>
<accession>A0A139SNF5</accession>
<dbReference type="Proteomes" id="UP000071392">
    <property type="component" value="Unassembled WGS sequence"/>
</dbReference>
<evidence type="ECO:0000259" key="5">
    <source>
        <dbReference type="Pfam" id="PF00251"/>
    </source>
</evidence>
<dbReference type="PANTHER" id="PTHR42800">
    <property type="entry name" value="EXOINULINASE INUD (AFU_ORTHOLOGUE AFUA_5G00480)"/>
    <property type="match status" value="1"/>
</dbReference>
<keyword evidence="2 4" id="KW-0378">Hydrolase</keyword>
<dbReference type="Pfam" id="PF00251">
    <property type="entry name" value="Glyco_hydro_32N"/>
    <property type="match status" value="1"/>
</dbReference>
<keyword evidence="8" id="KW-1185">Reference proteome</keyword>
<evidence type="ECO:0008006" key="9">
    <source>
        <dbReference type="Google" id="ProtNLM"/>
    </source>
</evidence>
<dbReference type="InterPro" id="IPR013320">
    <property type="entry name" value="ConA-like_dom_sf"/>
</dbReference>
<protein>
    <recommendedName>
        <fullName evidence="9">Glycosyl hydrolase family 32</fullName>
    </recommendedName>
</protein>
<dbReference type="InterPro" id="IPR018053">
    <property type="entry name" value="Glyco_hydro_32_AS"/>
</dbReference>
<evidence type="ECO:0000256" key="1">
    <source>
        <dbReference type="ARBA" id="ARBA00009902"/>
    </source>
</evidence>
<dbReference type="InterPro" id="IPR023296">
    <property type="entry name" value="Glyco_hydro_beta-prop_sf"/>
</dbReference>
<evidence type="ECO:0000313" key="7">
    <source>
        <dbReference type="EMBL" id="KXU36086.1"/>
    </source>
</evidence>
<sequence length="560" mass="61491">MSVSQKNHYRPNFHFAPSDGWVNDPNGLFYLDGVWHLYFQYYPHAPEHGPMHWGHATSRDLVHWEEQPIALFPDASRSIFSGSIVVDAQNTAGFGAAEAERAEGAVPPVVAIYTAHDAAKAKSGGDAALAAETQAIAYSLDGGTRWTHYEANPVLPNPGLRDFRDPKVSWDAERGRWLMVIAAGDCVHFYTSPNLKDWAFLSEFGAQIGAHGGVWECPDFFSMKVEKVHGEPPPPDAEEKWVLLVSLNPGGPNGGSATQYFVGDFDGTKFTPDKQFTAPPNHKKNAAKQIVGKPLNNPTVLETICSPYAWLDWGRDNYASVLFNNVPDGRRVMIGWMSNWDYAKKLPTSAEGWLGQMTLPRQLILAKTSVSGYVIKSHLPSEFGGDLDPTRKIRRSGTLKANGPLAQVGIAPITTLIESGEIDLTRAIMRIKIRQMSPMGSYRLVFCNEQGERLEILQHNAVPGTPVIVNRHSAGEGDFSQNFAGPVIAAPIVPVEEQGLCCSETNFMIILDKTSAEIFCNGGERAITVLFFPNWPYTTLLYSSDVAGSSYAIEVEEIAL</sequence>
<dbReference type="SMART" id="SM00640">
    <property type="entry name" value="Glyco_32"/>
    <property type="match status" value="1"/>
</dbReference>
<dbReference type="EMBL" id="LSZP01000032">
    <property type="protein sequence ID" value="KXU36086.1"/>
    <property type="molecule type" value="Genomic_DNA"/>
</dbReference>
<keyword evidence="3 4" id="KW-0326">Glycosidase</keyword>
<evidence type="ECO:0000256" key="4">
    <source>
        <dbReference type="RuleBase" id="RU362110"/>
    </source>
</evidence>
<comment type="caution">
    <text evidence="7">The sequence shown here is derived from an EMBL/GenBank/DDBJ whole genome shotgun (WGS) entry which is preliminary data.</text>
</comment>
<dbReference type="PROSITE" id="PS00609">
    <property type="entry name" value="GLYCOSYL_HYDROL_F32"/>
    <property type="match status" value="1"/>
</dbReference>
<dbReference type="Gene3D" id="2.60.120.560">
    <property type="entry name" value="Exo-inulinase, domain 1"/>
    <property type="match status" value="1"/>
</dbReference>
<dbReference type="Gene3D" id="2.115.10.20">
    <property type="entry name" value="Glycosyl hydrolase domain, family 43"/>
    <property type="match status" value="1"/>
</dbReference>
<evidence type="ECO:0000259" key="6">
    <source>
        <dbReference type="Pfam" id="PF08244"/>
    </source>
</evidence>
<dbReference type="Pfam" id="PF08244">
    <property type="entry name" value="Glyco_hydro_32C"/>
    <property type="match status" value="1"/>
</dbReference>
<feature type="domain" description="Glycosyl hydrolase family 32 C-terminal" evidence="6">
    <location>
        <begin position="467"/>
        <end position="540"/>
    </location>
</feature>
<dbReference type="AlphaFoldDB" id="A0A139SNF5"/>
<dbReference type="CDD" id="cd18622">
    <property type="entry name" value="GH32_Inu-like"/>
    <property type="match status" value="1"/>
</dbReference>
<proteinExistence type="inferred from homology"/>
<dbReference type="OrthoDB" id="9759709at2"/>
<gene>
    <name evidence="7" type="ORF">AXK12_04515</name>
</gene>
<organism evidence="7 8">
    <name type="scientific">Cephaloticoccus capnophilus</name>
    <dbReference type="NCBI Taxonomy" id="1548208"/>
    <lineage>
        <taxon>Bacteria</taxon>
        <taxon>Pseudomonadati</taxon>
        <taxon>Verrucomicrobiota</taxon>
        <taxon>Opitutia</taxon>
        <taxon>Opitutales</taxon>
        <taxon>Opitutaceae</taxon>
        <taxon>Cephaloticoccus</taxon>
    </lineage>
</organism>